<evidence type="ECO:0000313" key="3">
    <source>
        <dbReference type="Proteomes" id="UP000236333"/>
    </source>
</evidence>
<keyword evidence="3" id="KW-1185">Reference proteome</keyword>
<feature type="transmembrane region" description="Helical" evidence="1">
    <location>
        <begin position="90"/>
        <end position="113"/>
    </location>
</feature>
<dbReference type="EMBL" id="PGGS01000129">
    <property type="protein sequence ID" value="PNH08446.1"/>
    <property type="molecule type" value="Genomic_DNA"/>
</dbReference>
<dbReference type="PANTHER" id="PTHR36784:SF1">
    <property type="entry name" value="HISTONE-LYSINE N-METHYLTRANSFERASE"/>
    <property type="match status" value="1"/>
</dbReference>
<dbReference type="Proteomes" id="UP000236333">
    <property type="component" value="Unassembled WGS sequence"/>
</dbReference>
<accession>A0A2J8A7C8</accession>
<sequence>MISRRHRSEFVNVDALIDARGEPLDEREQDSVIGEFVALSVEQHRTWRSVIGWGVLCAALFFAFAAWSQHVEPYGVRYTGELRSATRPHAVTAALGLQAVSLLAAAAALLANLPQRLPPDATLPSSSPPALAAPWQRAALWGGVLGAAAGAAYWGAALHGSRLELLWLPAGPLVACLLAVYVTRMLADTGREIQRLQAYRYRYKKV</sequence>
<gene>
    <name evidence="2" type="ORF">TSOC_004971</name>
</gene>
<name>A0A2J8A7C8_9CHLO</name>
<comment type="caution">
    <text evidence="2">The sequence shown here is derived from an EMBL/GenBank/DDBJ whole genome shotgun (WGS) entry which is preliminary data.</text>
</comment>
<dbReference type="OrthoDB" id="541604at2759"/>
<dbReference type="PANTHER" id="PTHR36784">
    <property type="entry name" value="HISTONE-LYSINE N-METHYLTRANSFERASE"/>
    <property type="match status" value="1"/>
</dbReference>
<feature type="transmembrane region" description="Helical" evidence="1">
    <location>
        <begin position="166"/>
        <end position="187"/>
    </location>
</feature>
<proteinExistence type="predicted"/>
<protein>
    <submittedName>
        <fullName evidence="2">Uncharacterized protein</fullName>
    </submittedName>
</protein>
<feature type="transmembrane region" description="Helical" evidence="1">
    <location>
        <begin position="50"/>
        <end position="70"/>
    </location>
</feature>
<evidence type="ECO:0000256" key="1">
    <source>
        <dbReference type="SAM" id="Phobius"/>
    </source>
</evidence>
<keyword evidence="1" id="KW-1133">Transmembrane helix</keyword>
<dbReference type="AlphaFoldDB" id="A0A2J8A7C8"/>
<organism evidence="2 3">
    <name type="scientific">Tetrabaena socialis</name>
    <dbReference type="NCBI Taxonomy" id="47790"/>
    <lineage>
        <taxon>Eukaryota</taxon>
        <taxon>Viridiplantae</taxon>
        <taxon>Chlorophyta</taxon>
        <taxon>core chlorophytes</taxon>
        <taxon>Chlorophyceae</taxon>
        <taxon>CS clade</taxon>
        <taxon>Chlamydomonadales</taxon>
        <taxon>Tetrabaenaceae</taxon>
        <taxon>Tetrabaena</taxon>
    </lineage>
</organism>
<keyword evidence="1" id="KW-0812">Transmembrane</keyword>
<reference evidence="2 3" key="1">
    <citation type="journal article" date="2017" name="Mol. Biol. Evol.">
        <title>The 4-celled Tetrabaena socialis nuclear genome reveals the essential components for genetic control of cell number at the origin of multicellularity in the volvocine lineage.</title>
        <authorList>
            <person name="Featherston J."/>
            <person name="Arakaki Y."/>
            <person name="Hanschen E.R."/>
            <person name="Ferris P.J."/>
            <person name="Michod R.E."/>
            <person name="Olson B.J.S.C."/>
            <person name="Nozaki H."/>
            <person name="Durand P.M."/>
        </authorList>
    </citation>
    <scope>NUCLEOTIDE SEQUENCE [LARGE SCALE GENOMIC DNA]</scope>
    <source>
        <strain evidence="2 3">NIES-571</strain>
    </source>
</reference>
<keyword evidence="1" id="KW-0472">Membrane</keyword>
<evidence type="ECO:0000313" key="2">
    <source>
        <dbReference type="EMBL" id="PNH08446.1"/>
    </source>
</evidence>
<feature type="transmembrane region" description="Helical" evidence="1">
    <location>
        <begin position="134"/>
        <end position="154"/>
    </location>
</feature>